<gene>
    <name evidence="1" type="ORF">ONZ43_g4408</name>
</gene>
<proteinExistence type="predicted"/>
<accession>A0ACC2INA9</accession>
<protein>
    <submittedName>
        <fullName evidence="1">Uncharacterized protein</fullName>
    </submittedName>
</protein>
<dbReference type="EMBL" id="JAPESX010001180">
    <property type="protein sequence ID" value="KAJ8116606.1"/>
    <property type="molecule type" value="Genomic_DNA"/>
</dbReference>
<name>A0ACC2INA9_9PEZI</name>
<sequence length="382" mass="43496">MHHLRRIGIAAATFIFLVVVLTTLPRYLNPVPPSKEKIEADQQWVNTSPSWLDRQACRWVGLCGLMHVKPDSPVRLISTYEDVHPGFMTLKSNDDVECRPDWLHSTANIPISLEDRFDDYDIDVGTPDRIRLQADTTWFDVDKEHPLNRISAPRKNPDGEPKVRRPSKRSHIALSREQQRIAARDTQNKPDEEGYSRAPATLILVDKGSGIVDAFWFFFYSYNLGQTVLGTRYGNHVGDWEHAMIRFESGVPRAMYFSEHEGGQAYAWQAVEKRGNGTRTPRPIIYSAVGSHAMYAMPGNHPYVLPFEMLKDVTDRGPLWDPSKNFRSYWYDYSAAEGEGLEPSQENPNAPTGWFHFKGRWGDKIIGHTPNQVSGTARQQGT</sequence>
<evidence type="ECO:0000313" key="2">
    <source>
        <dbReference type="Proteomes" id="UP001153334"/>
    </source>
</evidence>
<dbReference type="Proteomes" id="UP001153334">
    <property type="component" value="Unassembled WGS sequence"/>
</dbReference>
<comment type="caution">
    <text evidence="1">The sequence shown here is derived from an EMBL/GenBank/DDBJ whole genome shotgun (WGS) entry which is preliminary data.</text>
</comment>
<keyword evidence="2" id="KW-1185">Reference proteome</keyword>
<reference evidence="1" key="1">
    <citation type="submission" date="2022-11" db="EMBL/GenBank/DDBJ databases">
        <title>Genome Sequence of Nemania bipapillata.</title>
        <authorList>
            <person name="Buettner E."/>
        </authorList>
    </citation>
    <scope>NUCLEOTIDE SEQUENCE</scope>
    <source>
        <strain evidence="1">CP14</strain>
    </source>
</reference>
<evidence type="ECO:0000313" key="1">
    <source>
        <dbReference type="EMBL" id="KAJ8116606.1"/>
    </source>
</evidence>
<organism evidence="1 2">
    <name type="scientific">Nemania bipapillata</name>
    <dbReference type="NCBI Taxonomy" id="110536"/>
    <lineage>
        <taxon>Eukaryota</taxon>
        <taxon>Fungi</taxon>
        <taxon>Dikarya</taxon>
        <taxon>Ascomycota</taxon>
        <taxon>Pezizomycotina</taxon>
        <taxon>Sordariomycetes</taxon>
        <taxon>Xylariomycetidae</taxon>
        <taxon>Xylariales</taxon>
        <taxon>Xylariaceae</taxon>
        <taxon>Nemania</taxon>
    </lineage>
</organism>